<evidence type="ECO:0000313" key="1">
    <source>
        <dbReference type="EMBL" id="KAH3693118.1"/>
    </source>
</evidence>
<keyword evidence="2" id="KW-1185">Reference proteome</keyword>
<organism evidence="1 2">
    <name type="scientific">Dreissena polymorpha</name>
    <name type="common">Zebra mussel</name>
    <name type="synonym">Mytilus polymorpha</name>
    <dbReference type="NCBI Taxonomy" id="45954"/>
    <lineage>
        <taxon>Eukaryota</taxon>
        <taxon>Metazoa</taxon>
        <taxon>Spiralia</taxon>
        <taxon>Lophotrochozoa</taxon>
        <taxon>Mollusca</taxon>
        <taxon>Bivalvia</taxon>
        <taxon>Autobranchia</taxon>
        <taxon>Heteroconchia</taxon>
        <taxon>Euheterodonta</taxon>
        <taxon>Imparidentia</taxon>
        <taxon>Neoheterodontei</taxon>
        <taxon>Myida</taxon>
        <taxon>Dreissenoidea</taxon>
        <taxon>Dreissenidae</taxon>
        <taxon>Dreissena</taxon>
    </lineage>
</organism>
<dbReference type="Proteomes" id="UP000828390">
    <property type="component" value="Unassembled WGS sequence"/>
</dbReference>
<accession>A0A9D3Y3C2</accession>
<evidence type="ECO:0000313" key="2">
    <source>
        <dbReference type="Proteomes" id="UP000828390"/>
    </source>
</evidence>
<dbReference type="EMBL" id="JAIWYP010000017">
    <property type="protein sequence ID" value="KAH3693118.1"/>
    <property type="molecule type" value="Genomic_DNA"/>
</dbReference>
<name>A0A9D3Y3C2_DREPO</name>
<sequence>MQFIHKRLFFLGDHIGVDNLLSQTGNALQYASFIDKSEEIEILDLPDDTEVTDDQTLEAFTAEPFLEEDHRPLGDKALTAYFL</sequence>
<comment type="caution">
    <text evidence="1">The sequence shown here is derived from an EMBL/GenBank/DDBJ whole genome shotgun (WGS) entry which is preliminary data.</text>
</comment>
<gene>
    <name evidence="1" type="ORF">DPMN_192519</name>
</gene>
<reference evidence="1" key="1">
    <citation type="journal article" date="2019" name="bioRxiv">
        <title>The Genome of the Zebra Mussel, Dreissena polymorpha: A Resource for Invasive Species Research.</title>
        <authorList>
            <person name="McCartney M.A."/>
            <person name="Auch B."/>
            <person name="Kono T."/>
            <person name="Mallez S."/>
            <person name="Zhang Y."/>
            <person name="Obille A."/>
            <person name="Becker A."/>
            <person name="Abrahante J.E."/>
            <person name="Garbe J."/>
            <person name="Badalamenti J.P."/>
            <person name="Herman A."/>
            <person name="Mangelson H."/>
            <person name="Liachko I."/>
            <person name="Sullivan S."/>
            <person name="Sone E.D."/>
            <person name="Koren S."/>
            <person name="Silverstein K.A.T."/>
            <person name="Beckman K.B."/>
            <person name="Gohl D.M."/>
        </authorList>
    </citation>
    <scope>NUCLEOTIDE SEQUENCE</scope>
    <source>
        <strain evidence="1">Duluth1</strain>
        <tissue evidence="1">Whole animal</tissue>
    </source>
</reference>
<proteinExistence type="predicted"/>
<protein>
    <submittedName>
        <fullName evidence="1">Uncharacterized protein</fullName>
    </submittedName>
</protein>
<reference evidence="1" key="2">
    <citation type="submission" date="2020-11" db="EMBL/GenBank/DDBJ databases">
        <authorList>
            <person name="McCartney M.A."/>
            <person name="Auch B."/>
            <person name="Kono T."/>
            <person name="Mallez S."/>
            <person name="Becker A."/>
            <person name="Gohl D.M."/>
            <person name="Silverstein K.A.T."/>
            <person name="Koren S."/>
            <person name="Bechman K.B."/>
            <person name="Herman A."/>
            <person name="Abrahante J.E."/>
            <person name="Garbe J."/>
        </authorList>
    </citation>
    <scope>NUCLEOTIDE SEQUENCE</scope>
    <source>
        <strain evidence="1">Duluth1</strain>
        <tissue evidence="1">Whole animal</tissue>
    </source>
</reference>
<dbReference type="AlphaFoldDB" id="A0A9D3Y3C2"/>